<reference evidence="1" key="2">
    <citation type="submission" date="2017-06" db="EMBL/GenBank/DDBJ databases">
        <title>WGS assembly of Brachypodium distachyon.</title>
        <authorList>
            <consortium name="The International Brachypodium Initiative"/>
            <person name="Lucas S."/>
            <person name="Harmon-Smith M."/>
            <person name="Lail K."/>
            <person name="Tice H."/>
            <person name="Grimwood J."/>
            <person name="Bruce D."/>
            <person name="Barry K."/>
            <person name="Shu S."/>
            <person name="Lindquist E."/>
            <person name="Wang M."/>
            <person name="Pitluck S."/>
            <person name="Vogel J.P."/>
            <person name="Garvin D.F."/>
            <person name="Mockler T.C."/>
            <person name="Schmutz J."/>
            <person name="Rokhsar D."/>
            <person name="Bevan M.W."/>
        </authorList>
    </citation>
    <scope>NUCLEOTIDE SEQUENCE</scope>
    <source>
        <strain evidence="1">Bd21</strain>
    </source>
</reference>
<dbReference type="InParanoid" id="A0A2K2DIC3"/>
<keyword evidence="3" id="KW-1185">Reference proteome</keyword>
<protein>
    <submittedName>
        <fullName evidence="1 2">Uncharacterized protein</fullName>
    </submittedName>
</protein>
<sequence>MLDEGAIYAEGVPDLQNGLRRSLEHCSAPLLSEGKLCRIPKTSAIKKGFFFRKGVSSQLMYSLTGITSILFKYECIYV</sequence>
<evidence type="ECO:0000313" key="1">
    <source>
        <dbReference type="EMBL" id="PNT74033.1"/>
    </source>
</evidence>
<gene>
    <name evidence="1" type="ORF">BRADI_1g06637v3</name>
</gene>
<proteinExistence type="predicted"/>
<dbReference type="Proteomes" id="UP000008810">
    <property type="component" value="Chromosome 1"/>
</dbReference>
<evidence type="ECO:0000313" key="2">
    <source>
        <dbReference type="EnsemblPlants" id="PNT74033"/>
    </source>
</evidence>
<dbReference type="EnsemblPlants" id="PNT74033">
    <property type="protein sequence ID" value="PNT74033"/>
    <property type="gene ID" value="BRADI_1g06637v3"/>
</dbReference>
<dbReference type="Gramene" id="PNT74033">
    <property type="protein sequence ID" value="PNT74033"/>
    <property type="gene ID" value="BRADI_1g06637v3"/>
</dbReference>
<dbReference type="AlphaFoldDB" id="A0A2K2DIC3"/>
<name>A0A2K2DIC3_BRADI</name>
<accession>A0A2K2DIC3</accession>
<reference evidence="1 2" key="1">
    <citation type="journal article" date="2010" name="Nature">
        <title>Genome sequencing and analysis of the model grass Brachypodium distachyon.</title>
        <authorList>
            <consortium name="International Brachypodium Initiative"/>
        </authorList>
    </citation>
    <scope>NUCLEOTIDE SEQUENCE [LARGE SCALE GENOMIC DNA]</scope>
    <source>
        <strain evidence="1 2">Bd21</strain>
    </source>
</reference>
<organism evidence="1">
    <name type="scientific">Brachypodium distachyon</name>
    <name type="common">Purple false brome</name>
    <name type="synonym">Trachynia distachya</name>
    <dbReference type="NCBI Taxonomy" id="15368"/>
    <lineage>
        <taxon>Eukaryota</taxon>
        <taxon>Viridiplantae</taxon>
        <taxon>Streptophyta</taxon>
        <taxon>Embryophyta</taxon>
        <taxon>Tracheophyta</taxon>
        <taxon>Spermatophyta</taxon>
        <taxon>Magnoliopsida</taxon>
        <taxon>Liliopsida</taxon>
        <taxon>Poales</taxon>
        <taxon>Poaceae</taxon>
        <taxon>BOP clade</taxon>
        <taxon>Pooideae</taxon>
        <taxon>Stipodae</taxon>
        <taxon>Brachypodieae</taxon>
        <taxon>Brachypodium</taxon>
    </lineage>
</organism>
<dbReference type="EMBL" id="CM000880">
    <property type="protein sequence ID" value="PNT74033.1"/>
    <property type="molecule type" value="Genomic_DNA"/>
</dbReference>
<evidence type="ECO:0000313" key="3">
    <source>
        <dbReference type="Proteomes" id="UP000008810"/>
    </source>
</evidence>
<reference evidence="2" key="3">
    <citation type="submission" date="2018-08" db="UniProtKB">
        <authorList>
            <consortium name="EnsemblPlants"/>
        </authorList>
    </citation>
    <scope>IDENTIFICATION</scope>
    <source>
        <strain evidence="2">cv. Bd21</strain>
    </source>
</reference>